<evidence type="ECO:0000313" key="1">
    <source>
        <dbReference type="EMBL" id="EFZ16994.1"/>
    </source>
</evidence>
<proteinExistence type="predicted"/>
<sequence length="140" mass="15916">MSLILGSTRANILQIPLKFLSIPDDFPLTQLGILGNLFFQEYNACICYVQKNVTWENYYFSFKKYDTVVVFPRANTGFINLVSNPEIKTGIINTLDHEVEVLVPTLQLRTVTQIVNNLLISSEPESAPQLKTDSLENKIY</sequence>
<reference evidence="1" key="1">
    <citation type="journal article" date="2011" name="Proc. Natl. Acad. Sci. U.S.A.">
        <title>The genome of the fire ant Solenopsis invicta.</title>
        <authorList>
            <person name="Wurm Y."/>
            <person name="Wang J."/>
            <person name="Riba-Grognuz O."/>
            <person name="Corona M."/>
            <person name="Nygaard S."/>
            <person name="Hunt B.G."/>
            <person name="Ingram K.K."/>
            <person name="Falquet L."/>
            <person name="Nipitwattanaphon M."/>
            <person name="Gotzek D."/>
            <person name="Dijkstra M.B."/>
            <person name="Oettler J."/>
            <person name="Comtesse F."/>
            <person name="Shih C.J."/>
            <person name="Wu W.J."/>
            <person name="Yang C.C."/>
            <person name="Thomas J."/>
            <person name="Beaudoing E."/>
            <person name="Pradervand S."/>
            <person name="Flegel V."/>
            <person name="Cook E.D."/>
            <person name="Fabbretti R."/>
            <person name="Stockinger H."/>
            <person name="Long L."/>
            <person name="Farmerie W.G."/>
            <person name="Oakey J."/>
            <person name="Boomsma J.J."/>
            <person name="Pamilo P."/>
            <person name="Yi S.V."/>
            <person name="Heinze J."/>
            <person name="Goodisman M.A."/>
            <person name="Farinelli L."/>
            <person name="Harshman K."/>
            <person name="Hulo N."/>
            <person name="Cerutti L."/>
            <person name="Xenarios I."/>
            <person name="Shoemaker D."/>
            <person name="Keller L."/>
        </authorList>
    </citation>
    <scope>NUCLEOTIDE SEQUENCE [LARGE SCALE GENOMIC DNA]</scope>
</reference>
<dbReference type="HOGENOM" id="CLU_1837596_0_0_1"/>
<dbReference type="AlphaFoldDB" id="E9IR04"/>
<name>E9IR04_SOLIN</name>
<organism>
    <name type="scientific">Solenopsis invicta</name>
    <name type="common">Red imported fire ant</name>
    <name type="synonym">Solenopsis wagneri</name>
    <dbReference type="NCBI Taxonomy" id="13686"/>
    <lineage>
        <taxon>Eukaryota</taxon>
        <taxon>Metazoa</taxon>
        <taxon>Ecdysozoa</taxon>
        <taxon>Arthropoda</taxon>
        <taxon>Hexapoda</taxon>
        <taxon>Insecta</taxon>
        <taxon>Pterygota</taxon>
        <taxon>Neoptera</taxon>
        <taxon>Endopterygota</taxon>
        <taxon>Hymenoptera</taxon>
        <taxon>Apocrita</taxon>
        <taxon>Aculeata</taxon>
        <taxon>Formicoidea</taxon>
        <taxon>Formicidae</taxon>
        <taxon>Myrmicinae</taxon>
        <taxon>Solenopsis</taxon>
    </lineage>
</organism>
<dbReference type="EMBL" id="GL765009">
    <property type="protein sequence ID" value="EFZ16994.1"/>
    <property type="molecule type" value="Genomic_DNA"/>
</dbReference>
<feature type="non-terminal residue" evidence="1">
    <location>
        <position position="140"/>
    </location>
</feature>
<accession>E9IR04</accession>
<protein>
    <submittedName>
        <fullName evidence="1">Uncharacterized protein</fullName>
    </submittedName>
</protein>
<gene>
    <name evidence="1" type="ORF">SINV_01546</name>
</gene>